<reference evidence="3" key="1">
    <citation type="journal article" date="2019" name="Int. J. Syst. Evol. Microbiol.">
        <title>The Global Catalogue of Microorganisms (GCM) 10K type strain sequencing project: providing services to taxonomists for standard genome sequencing and annotation.</title>
        <authorList>
            <consortium name="The Broad Institute Genomics Platform"/>
            <consortium name="The Broad Institute Genome Sequencing Center for Infectious Disease"/>
            <person name="Wu L."/>
            <person name="Ma J."/>
        </authorList>
    </citation>
    <scope>NUCLEOTIDE SEQUENCE [LARGE SCALE GENOMIC DNA]</scope>
    <source>
        <strain evidence="3">TISTR 1906</strain>
    </source>
</reference>
<comment type="caution">
    <text evidence="2">The sequence shown here is derived from an EMBL/GenBank/DDBJ whole genome shotgun (WGS) entry which is preliminary data.</text>
</comment>
<feature type="region of interest" description="Disordered" evidence="1">
    <location>
        <begin position="1"/>
        <end position="46"/>
    </location>
</feature>
<name>A0ABW5UMJ2_9BURK</name>
<evidence type="ECO:0000256" key="1">
    <source>
        <dbReference type="SAM" id="MobiDB-lite"/>
    </source>
</evidence>
<dbReference type="EMBL" id="JBHUMV010000002">
    <property type="protein sequence ID" value="MFD2753625.1"/>
    <property type="molecule type" value="Genomic_DNA"/>
</dbReference>
<dbReference type="RefSeq" id="WP_066474439.1">
    <property type="nucleotide sequence ID" value="NZ_BCNT01000004.1"/>
</dbReference>
<feature type="region of interest" description="Disordered" evidence="1">
    <location>
        <begin position="134"/>
        <end position="164"/>
    </location>
</feature>
<keyword evidence="3" id="KW-1185">Reference proteome</keyword>
<dbReference type="Proteomes" id="UP001597463">
    <property type="component" value="Unassembled WGS sequence"/>
</dbReference>
<organism evidence="2 3">
    <name type="scientific">Comamonas terrae</name>
    <dbReference type="NCBI Taxonomy" id="673548"/>
    <lineage>
        <taxon>Bacteria</taxon>
        <taxon>Pseudomonadati</taxon>
        <taxon>Pseudomonadota</taxon>
        <taxon>Betaproteobacteria</taxon>
        <taxon>Burkholderiales</taxon>
        <taxon>Comamonadaceae</taxon>
        <taxon>Comamonas</taxon>
    </lineage>
</organism>
<evidence type="ECO:0000313" key="2">
    <source>
        <dbReference type="EMBL" id="MFD2753625.1"/>
    </source>
</evidence>
<feature type="region of interest" description="Disordered" evidence="1">
    <location>
        <begin position="178"/>
        <end position="235"/>
    </location>
</feature>
<gene>
    <name evidence="2" type="ORF">ACFSW6_05970</name>
</gene>
<evidence type="ECO:0000313" key="3">
    <source>
        <dbReference type="Proteomes" id="UP001597463"/>
    </source>
</evidence>
<protein>
    <recommendedName>
        <fullName evidence="4">DUF721 domain-containing protein</fullName>
    </recommendedName>
</protein>
<proteinExistence type="predicted"/>
<evidence type="ECO:0008006" key="4">
    <source>
        <dbReference type="Google" id="ProtNLM"/>
    </source>
</evidence>
<accession>A0ABW5UMJ2</accession>
<sequence length="235" mass="25792">MSLLQWFSRKPRRERGPETHAAARKPRSEAELQAEAPPQRRSERSMRREQLYGVVRDAMVRVGILSAGYKFKVLALDAAGQRFVIMVDLAPAYAVESTRLKDIEGLIAELARARLQVAVSAVYWRVGDQLRPAGQAEPASSRMAPLQQREPQRISSQAHPAGARPFEPIDAQEMDAFRQAIAAAAQDRRETPAPSPAAAQAARTRPLLGPGADENTDFASSDLGLLGVTQYGELR</sequence>